<evidence type="ECO:0000256" key="4">
    <source>
        <dbReference type="ARBA" id="ARBA00022490"/>
    </source>
</evidence>
<evidence type="ECO:0000256" key="1">
    <source>
        <dbReference type="ARBA" id="ARBA00001974"/>
    </source>
</evidence>
<evidence type="ECO:0000259" key="8">
    <source>
        <dbReference type="Pfam" id="PF01593"/>
    </source>
</evidence>
<keyword evidence="4" id="KW-0963">Cytoplasm</keyword>
<accession>A0A5J4Z9B3</accession>
<reference evidence="10" key="1">
    <citation type="journal article" date="2019" name="Nat. Commun.">
        <title>Expansion of phycobilisome linker gene families in mesophilic red algae.</title>
        <authorList>
            <person name="Lee J."/>
            <person name="Kim D."/>
            <person name="Bhattacharya D."/>
            <person name="Yoon H.S."/>
        </authorList>
    </citation>
    <scope>NUCLEOTIDE SEQUENCE [LARGE SCALE GENOMIC DNA]</scope>
    <source>
        <strain evidence="10">CCMP 1328</strain>
    </source>
</reference>
<dbReference type="SUPFAM" id="SSF54373">
    <property type="entry name" value="FAD-linked reductases, C-terminal domain"/>
    <property type="match status" value="1"/>
</dbReference>
<dbReference type="Proteomes" id="UP000324585">
    <property type="component" value="Unassembled WGS sequence"/>
</dbReference>
<evidence type="ECO:0000256" key="3">
    <source>
        <dbReference type="ARBA" id="ARBA00005995"/>
    </source>
</evidence>
<dbReference type="OMA" id="CITGCHS"/>
<comment type="similarity">
    <text evidence="3">Belongs to the flavin monoamine oxidase family.</text>
</comment>
<name>A0A5J4Z9B3_PORPP</name>
<proteinExistence type="inferred from homology"/>
<dbReference type="Gene3D" id="3.50.50.60">
    <property type="entry name" value="FAD/NAD(P)-binding domain"/>
    <property type="match status" value="1"/>
</dbReference>
<dbReference type="InterPro" id="IPR002937">
    <property type="entry name" value="Amino_oxidase"/>
</dbReference>
<comment type="subcellular location">
    <subcellularLocation>
        <location evidence="2">Cytoplasm</location>
    </subcellularLocation>
</comment>
<dbReference type="PANTHER" id="PTHR10742">
    <property type="entry name" value="FLAVIN MONOAMINE OXIDASE"/>
    <property type="match status" value="1"/>
</dbReference>
<dbReference type="GO" id="GO:0005737">
    <property type="term" value="C:cytoplasm"/>
    <property type="evidence" value="ECO:0007669"/>
    <property type="project" value="UniProtKB-SubCell"/>
</dbReference>
<keyword evidence="7" id="KW-0560">Oxidoreductase</keyword>
<dbReference type="PANTHER" id="PTHR10742:SF405">
    <property type="entry name" value="PEROXISOMAL N(1)-ACETYL-SPERMINE_SPERMIDINE OXIDASE"/>
    <property type="match status" value="1"/>
</dbReference>
<dbReference type="GO" id="GO:0046592">
    <property type="term" value="F:polyamine oxidase activity"/>
    <property type="evidence" value="ECO:0007669"/>
    <property type="project" value="TreeGrafter"/>
</dbReference>
<evidence type="ECO:0000313" key="9">
    <source>
        <dbReference type="EMBL" id="KAA8499925.1"/>
    </source>
</evidence>
<sequence length="498" mass="54449">MVRVCIVGAGVAGCTAASALHHALGSSGALELVVLEASARVGGRVKHAGAGLRCGGELGATWVHGKRGNPIYPIVHAATNGSTLQQQSWQMPVAIYHGRRVDPQFVAHVLEDVEAIIDRAVSKGAGIQGVRSVGEFLDAEWKAQGQRDDHEGEHESSETSHVLKDCIYQRRKRLECSISACDSLNDLRLDQYREYDRLDDNHSRNSAPMETFLHGMLAPLLPETVRLETRVTQVQRCGAESQDGAPLLVKAWDARAGASVSYLADFCIFTASLGVMKAEGERIFEPPLPPKKLQAIRRLGFGTVDKVLIEFEHESDPVKGELPQSAFLLGTPASAEEGHAPDTDKYAWLFDYAPLVYMDRPASGFLRGEMWLSGTTAREMEAKDDEHVFRAVQAYLHALAPLAYPKVRSIARSRWFSDPNFGGSYSYNAIESDGSDFETLAEPLPCLPPHDVNRPCILFAGEATHRSFYSTMHGAFASGEREAKRLLGLLARTADVAN</sequence>
<keyword evidence="5" id="KW-0285">Flavoprotein</keyword>
<evidence type="ECO:0000313" key="10">
    <source>
        <dbReference type="Proteomes" id="UP000324585"/>
    </source>
</evidence>
<organism evidence="9 10">
    <name type="scientific">Porphyridium purpureum</name>
    <name type="common">Red alga</name>
    <name type="synonym">Porphyridium cruentum</name>
    <dbReference type="NCBI Taxonomy" id="35688"/>
    <lineage>
        <taxon>Eukaryota</taxon>
        <taxon>Rhodophyta</taxon>
        <taxon>Bangiophyceae</taxon>
        <taxon>Porphyridiales</taxon>
        <taxon>Porphyridiaceae</taxon>
        <taxon>Porphyridium</taxon>
    </lineage>
</organism>
<protein>
    <submittedName>
        <fullName evidence="9">Putative polyamine oxidase 5</fullName>
    </submittedName>
</protein>
<comment type="cofactor">
    <cofactor evidence="1">
        <name>FAD</name>
        <dbReference type="ChEBI" id="CHEBI:57692"/>
    </cofactor>
</comment>
<dbReference type="InterPro" id="IPR036188">
    <property type="entry name" value="FAD/NAD-bd_sf"/>
</dbReference>
<keyword evidence="6" id="KW-0274">FAD</keyword>
<keyword evidence="10" id="KW-1185">Reference proteome</keyword>
<dbReference type="InterPro" id="IPR050281">
    <property type="entry name" value="Flavin_monoamine_oxidase"/>
</dbReference>
<comment type="caution">
    <text evidence="9">The sequence shown here is derived from an EMBL/GenBank/DDBJ whole genome shotgun (WGS) entry which is preliminary data.</text>
</comment>
<dbReference type="EMBL" id="VRMN01000001">
    <property type="protein sequence ID" value="KAA8499925.1"/>
    <property type="molecule type" value="Genomic_DNA"/>
</dbReference>
<evidence type="ECO:0000256" key="6">
    <source>
        <dbReference type="ARBA" id="ARBA00022827"/>
    </source>
</evidence>
<dbReference type="SUPFAM" id="SSF51905">
    <property type="entry name" value="FAD/NAD(P)-binding domain"/>
    <property type="match status" value="1"/>
</dbReference>
<evidence type="ECO:0000256" key="5">
    <source>
        <dbReference type="ARBA" id="ARBA00022630"/>
    </source>
</evidence>
<feature type="domain" description="Amine oxidase" evidence="8">
    <location>
        <begin position="12"/>
        <end position="487"/>
    </location>
</feature>
<dbReference type="Gene3D" id="3.90.660.10">
    <property type="match status" value="1"/>
</dbReference>
<dbReference type="OrthoDB" id="2019015at2759"/>
<evidence type="ECO:0000256" key="7">
    <source>
        <dbReference type="ARBA" id="ARBA00023002"/>
    </source>
</evidence>
<evidence type="ECO:0000256" key="2">
    <source>
        <dbReference type="ARBA" id="ARBA00004496"/>
    </source>
</evidence>
<gene>
    <name evidence="9" type="ORF">FVE85_7510</name>
</gene>
<dbReference type="Pfam" id="PF01593">
    <property type="entry name" value="Amino_oxidase"/>
    <property type="match status" value="1"/>
</dbReference>
<dbReference type="AlphaFoldDB" id="A0A5J4Z9B3"/>